<keyword evidence="2 3" id="KW-0040">ANK repeat</keyword>
<dbReference type="InterPro" id="IPR036770">
    <property type="entry name" value="Ankyrin_rpt-contain_sf"/>
</dbReference>
<dbReference type="PANTHER" id="PTHR24173">
    <property type="entry name" value="ANKYRIN REPEAT CONTAINING"/>
    <property type="match status" value="1"/>
</dbReference>
<feature type="chain" id="PRO_5015713762" evidence="4">
    <location>
        <begin position="22"/>
        <end position="128"/>
    </location>
</feature>
<keyword evidence="6" id="KW-1185">Reference proteome</keyword>
<dbReference type="Gene3D" id="1.25.40.20">
    <property type="entry name" value="Ankyrin repeat-containing domain"/>
    <property type="match status" value="1"/>
</dbReference>
<gene>
    <name evidence="5" type="ORF">HYN49_10535</name>
</gene>
<keyword evidence="1" id="KW-0677">Repeat</keyword>
<dbReference type="InterPro" id="IPR002110">
    <property type="entry name" value="Ankyrin_rpt"/>
</dbReference>
<dbReference type="PROSITE" id="PS50297">
    <property type="entry name" value="ANK_REP_REGION"/>
    <property type="match status" value="2"/>
</dbReference>
<evidence type="ECO:0000313" key="6">
    <source>
        <dbReference type="Proteomes" id="UP000244937"/>
    </source>
</evidence>
<dbReference type="Proteomes" id="UP000244937">
    <property type="component" value="Chromosome"/>
</dbReference>
<evidence type="ECO:0000256" key="2">
    <source>
        <dbReference type="ARBA" id="ARBA00023043"/>
    </source>
</evidence>
<dbReference type="SUPFAM" id="SSF48403">
    <property type="entry name" value="Ankyrin repeat"/>
    <property type="match status" value="1"/>
</dbReference>
<sequence>MKKSIIYLGMALLSLSNVTMASESKTAVKSGFETTTYTGSPLCLAIAKGDFEVVKKFIEYGASVNETSNGMTPLMFAARYNQVEILKLLVEKGADLKAKDANGFTALKYAENSNATAAAEYLKSIAKK</sequence>
<dbReference type="PROSITE" id="PS50088">
    <property type="entry name" value="ANK_REPEAT"/>
    <property type="match status" value="2"/>
</dbReference>
<dbReference type="KEGG" id="fpal:HYN49_10535"/>
<feature type="repeat" description="ANK" evidence="3">
    <location>
        <begin position="37"/>
        <end position="69"/>
    </location>
</feature>
<dbReference type="OrthoDB" id="1374157at2"/>
<dbReference type="PANTHER" id="PTHR24173:SF74">
    <property type="entry name" value="ANKYRIN REPEAT DOMAIN-CONTAINING PROTEIN 16"/>
    <property type="match status" value="1"/>
</dbReference>
<dbReference type="SMART" id="SM00248">
    <property type="entry name" value="ANK"/>
    <property type="match status" value="2"/>
</dbReference>
<protein>
    <submittedName>
        <fullName evidence="5">Ankyrin repeat domain-containing protein</fullName>
    </submittedName>
</protein>
<feature type="repeat" description="ANK" evidence="3">
    <location>
        <begin position="69"/>
        <end position="101"/>
    </location>
</feature>
<feature type="signal peptide" evidence="4">
    <location>
        <begin position="1"/>
        <end position="21"/>
    </location>
</feature>
<dbReference type="AlphaFoldDB" id="A0A2S1SIR0"/>
<dbReference type="Pfam" id="PF12796">
    <property type="entry name" value="Ank_2"/>
    <property type="match status" value="1"/>
</dbReference>
<dbReference type="RefSeq" id="WP_108904082.1">
    <property type="nucleotide sequence ID" value="NZ_CP029187.1"/>
</dbReference>
<evidence type="ECO:0000256" key="4">
    <source>
        <dbReference type="SAM" id="SignalP"/>
    </source>
</evidence>
<evidence type="ECO:0000256" key="1">
    <source>
        <dbReference type="ARBA" id="ARBA00022737"/>
    </source>
</evidence>
<keyword evidence="4" id="KW-0732">Signal</keyword>
<organism evidence="5 6">
    <name type="scientific">Flavobacterium pallidum</name>
    <dbReference type="NCBI Taxonomy" id="2172098"/>
    <lineage>
        <taxon>Bacteria</taxon>
        <taxon>Pseudomonadati</taxon>
        <taxon>Bacteroidota</taxon>
        <taxon>Flavobacteriia</taxon>
        <taxon>Flavobacteriales</taxon>
        <taxon>Flavobacteriaceae</taxon>
        <taxon>Flavobacterium</taxon>
    </lineage>
</organism>
<proteinExistence type="predicted"/>
<evidence type="ECO:0000256" key="3">
    <source>
        <dbReference type="PROSITE-ProRule" id="PRU00023"/>
    </source>
</evidence>
<evidence type="ECO:0000313" key="5">
    <source>
        <dbReference type="EMBL" id="AWI26304.1"/>
    </source>
</evidence>
<name>A0A2S1SIR0_9FLAO</name>
<reference evidence="5 6" key="1">
    <citation type="submission" date="2018-05" db="EMBL/GenBank/DDBJ databases">
        <title>Genome sequencing of Flavobacterium sp. HYN0049.</title>
        <authorList>
            <person name="Yi H."/>
            <person name="Baek C."/>
        </authorList>
    </citation>
    <scope>NUCLEOTIDE SEQUENCE [LARGE SCALE GENOMIC DNA]</scope>
    <source>
        <strain evidence="5 6">HYN0049</strain>
    </source>
</reference>
<accession>A0A2S1SIR0</accession>
<dbReference type="EMBL" id="CP029187">
    <property type="protein sequence ID" value="AWI26304.1"/>
    <property type="molecule type" value="Genomic_DNA"/>
</dbReference>